<evidence type="ECO:0000256" key="2">
    <source>
        <dbReference type="ARBA" id="ARBA00022801"/>
    </source>
</evidence>
<dbReference type="PANTHER" id="PTHR12341">
    <property type="entry name" value="5'-&gt;3' EXORIBONUCLEASE"/>
    <property type="match status" value="1"/>
</dbReference>
<keyword evidence="1" id="KW-0540">Nuclease</keyword>
<proteinExistence type="inferred from homology"/>
<dbReference type="Pfam" id="PF17846">
    <property type="entry name" value="XRN_M"/>
    <property type="match status" value="1"/>
</dbReference>
<dbReference type="InterPro" id="IPR004859">
    <property type="entry name" value="Xrn1_N"/>
</dbReference>
<evidence type="ECO:0000313" key="7">
    <source>
        <dbReference type="EMBL" id="QHU07568.1"/>
    </source>
</evidence>
<keyword evidence="2" id="KW-0378">Hydrolase</keyword>
<reference evidence="7" key="1">
    <citation type="journal article" date="2020" name="Nature">
        <title>Giant virus diversity and host interactions through global metagenomics.</title>
        <authorList>
            <person name="Schulz F."/>
            <person name="Roux S."/>
            <person name="Paez-Espino D."/>
            <person name="Jungbluth S."/>
            <person name="Walsh D.A."/>
            <person name="Denef V.J."/>
            <person name="McMahon K.D."/>
            <person name="Konstantinidis K.T."/>
            <person name="Eloe-Fadrosh E.A."/>
            <person name="Kyrpides N.C."/>
            <person name="Woyke T."/>
        </authorList>
    </citation>
    <scope>NUCLEOTIDE SEQUENCE</scope>
    <source>
        <strain evidence="7">GVMAG-S-1040241-154</strain>
    </source>
</reference>
<dbReference type="GO" id="GO:0000956">
    <property type="term" value="P:nuclear-transcribed mRNA catabolic process"/>
    <property type="evidence" value="ECO:0007669"/>
    <property type="project" value="TreeGrafter"/>
</dbReference>
<dbReference type="AlphaFoldDB" id="A0A6C0JUI9"/>
<evidence type="ECO:0000259" key="6">
    <source>
        <dbReference type="Pfam" id="PF17846"/>
    </source>
</evidence>
<dbReference type="GO" id="GO:0003723">
    <property type="term" value="F:RNA binding"/>
    <property type="evidence" value="ECO:0007669"/>
    <property type="project" value="TreeGrafter"/>
</dbReference>
<dbReference type="GO" id="GO:0005634">
    <property type="term" value="C:nucleus"/>
    <property type="evidence" value="ECO:0007669"/>
    <property type="project" value="TreeGrafter"/>
</dbReference>
<evidence type="ECO:0000259" key="5">
    <source>
        <dbReference type="Pfam" id="PF03159"/>
    </source>
</evidence>
<feature type="domain" description="Xrn1 helical" evidence="6">
    <location>
        <begin position="324"/>
        <end position="497"/>
    </location>
</feature>
<evidence type="ECO:0000256" key="4">
    <source>
        <dbReference type="ARBA" id="ARBA00038299"/>
    </source>
</evidence>
<evidence type="ECO:0008006" key="8">
    <source>
        <dbReference type="Google" id="ProtNLM"/>
    </source>
</evidence>
<dbReference type="InterPro" id="IPR027073">
    <property type="entry name" value="5_3_exoribonuclease"/>
</dbReference>
<dbReference type="InterPro" id="IPR041412">
    <property type="entry name" value="Xrn1_helical"/>
</dbReference>
<protein>
    <recommendedName>
        <fullName evidence="8">Xrn1 N-terminal domain-containing protein</fullName>
    </recommendedName>
</protein>
<evidence type="ECO:0000256" key="1">
    <source>
        <dbReference type="ARBA" id="ARBA00022722"/>
    </source>
</evidence>
<dbReference type="GO" id="GO:0004534">
    <property type="term" value="F:5'-3' RNA exonuclease activity"/>
    <property type="evidence" value="ECO:0007669"/>
    <property type="project" value="TreeGrafter"/>
</dbReference>
<dbReference type="Pfam" id="PF03159">
    <property type="entry name" value="XRN_N"/>
    <property type="match status" value="1"/>
</dbReference>
<comment type="similarity">
    <text evidence="4">Belongs to the 5'-3' exonuclease family.</text>
</comment>
<sequence length="505" mass="59320">MGIPYYFYTLTKSYKSILINSINNIPIDFLFLDFNGIIHPVSSKYQNDELIFEALWNKVLEYIKLYNPKKLHICTDGIAPLAKVIQQRKRRYLSTLRKKLDNENNNWDSNAITPGTNFMKKLNNYMTDKVRYHSNTNTIIYYSGSNEVGEGEHKILNIIKNSDYDNNIVVNGLDADLIILSLMSHKNNIYLMRETTDKNNNIVYNYLNINNLRKAIISELISKWNLEKLEEYDNIFSDKSNNLIDNYCVMCSLLGNDFIPHLLTLNLKNNGLELILNYTKNSINTNDFLVIEDKINHKCLTDIFSQLANTEDTDLYKLTEIYLNKNEDRSKTNSDYYAIKNKDPIAKEIYSNFKNWKLIYYKYMFNTNILVNSSIIFNACENYIKGIYWTFNYYKFGIIDNEWYYPYEYPPTLKDITNHSIGNSVPEIKQNGGFISSDIQLLIVLPKSSANLMNQKLIKYTESIDNGLYHIFPEKYKIITYLKTHLWECSPILPRINIEYIKNLI</sequence>
<keyword evidence="3" id="KW-0269">Exonuclease</keyword>
<dbReference type="PANTHER" id="PTHR12341:SF7">
    <property type="entry name" value="5'-3' EXORIBONUCLEASE 1"/>
    <property type="match status" value="1"/>
</dbReference>
<dbReference type="Gene3D" id="3.40.50.12390">
    <property type="match status" value="1"/>
</dbReference>
<name>A0A6C0JUI9_9ZZZZ</name>
<dbReference type="EMBL" id="MN740684">
    <property type="protein sequence ID" value="QHU07568.1"/>
    <property type="molecule type" value="Genomic_DNA"/>
</dbReference>
<organism evidence="7">
    <name type="scientific">viral metagenome</name>
    <dbReference type="NCBI Taxonomy" id="1070528"/>
    <lineage>
        <taxon>unclassified sequences</taxon>
        <taxon>metagenomes</taxon>
        <taxon>organismal metagenomes</taxon>
    </lineage>
</organism>
<evidence type="ECO:0000256" key="3">
    <source>
        <dbReference type="ARBA" id="ARBA00022839"/>
    </source>
</evidence>
<feature type="domain" description="Xrn1 N-terminal" evidence="5">
    <location>
        <begin position="1"/>
        <end position="194"/>
    </location>
</feature>
<accession>A0A6C0JUI9</accession>